<dbReference type="PROSITE" id="PS50865">
    <property type="entry name" value="ZF_MYND_2"/>
    <property type="match status" value="1"/>
</dbReference>
<dbReference type="Gene3D" id="1.10.238.10">
    <property type="entry name" value="EF-hand"/>
    <property type="match status" value="1"/>
</dbReference>
<evidence type="ECO:0000256" key="5">
    <source>
        <dbReference type="ARBA" id="ARBA00022771"/>
    </source>
</evidence>
<dbReference type="PROSITE" id="PS50280">
    <property type="entry name" value="SET"/>
    <property type="match status" value="1"/>
</dbReference>
<dbReference type="InterPro" id="IPR002893">
    <property type="entry name" value="Znf_MYND"/>
</dbReference>
<dbReference type="SMART" id="SM00054">
    <property type="entry name" value="EFh"/>
    <property type="match status" value="3"/>
</dbReference>
<evidence type="ECO:0000256" key="12">
    <source>
        <dbReference type="PROSITE-ProRule" id="PRU00339"/>
    </source>
</evidence>
<dbReference type="PROSITE" id="PS50222">
    <property type="entry name" value="EF_HAND_2"/>
    <property type="match status" value="2"/>
</dbReference>
<dbReference type="Proteomes" id="UP001159405">
    <property type="component" value="Unassembled WGS sequence"/>
</dbReference>
<dbReference type="SUPFAM" id="SSF48452">
    <property type="entry name" value="TPR-like"/>
    <property type="match status" value="1"/>
</dbReference>
<evidence type="ECO:0000256" key="4">
    <source>
        <dbReference type="ARBA" id="ARBA00022723"/>
    </source>
</evidence>
<dbReference type="CDD" id="cd16183">
    <property type="entry name" value="EFh_PEF_ALG-2"/>
    <property type="match status" value="1"/>
</dbReference>
<evidence type="ECO:0000256" key="8">
    <source>
        <dbReference type="ARBA" id="ARBA00093423"/>
    </source>
</evidence>
<keyword evidence="4" id="KW-0479">Metal-binding</keyword>
<proteinExistence type="predicted"/>
<dbReference type="Pfam" id="PF13499">
    <property type="entry name" value="EF-hand_7"/>
    <property type="match status" value="1"/>
</dbReference>
<evidence type="ECO:0000256" key="3">
    <source>
        <dbReference type="ARBA" id="ARBA00022691"/>
    </source>
</evidence>
<dbReference type="Gene3D" id="6.10.140.2220">
    <property type="match status" value="1"/>
</dbReference>
<dbReference type="InterPro" id="IPR018247">
    <property type="entry name" value="EF_Hand_1_Ca_BS"/>
</dbReference>
<dbReference type="InterPro" id="IPR052097">
    <property type="entry name" value="SET-MYND_domain_protein"/>
</dbReference>
<dbReference type="SUPFAM" id="SSF47473">
    <property type="entry name" value="EF-hand"/>
    <property type="match status" value="1"/>
</dbReference>
<dbReference type="SMART" id="SM00028">
    <property type="entry name" value="TPR"/>
    <property type="match status" value="3"/>
</dbReference>
<keyword evidence="18" id="KW-1185">Reference proteome</keyword>
<dbReference type="Pfam" id="PF01753">
    <property type="entry name" value="zf-MYND"/>
    <property type="match status" value="1"/>
</dbReference>
<dbReference type="CDD" id="cd10536">
    <property type="entry name" value="SET_SMYD4"/>
    <property type="match status" value="1"/>
</dbReference>
<accession>A0ABN8QJ45</accession>
<keyword evidence="7" id="KW-0106">Calcium</keyword>
<comment type="function">
    <text evidence="8">Protein-lysine N-methyltransferase. Monomethylates PRMT5, modulating its transcriptional activity. May also act as a histone methyltransferase. Plays a critical role in cardiac development. Acts as a key epigenetic regulator of gene expression during cardiac development via its dual activities as a methyltransferase and negative regulator of HDAC1.</text>
</comment>
<reference evidence="17 18" key="1">
    <citation type="submission" date="2022-05" db="EMBL/GenBank/DDBJ databases">
        <authorList>
            <consortium name="Genoscope - CEA"/>
            <person name="William W."/>
        </authorList>
    </citation>
    <scope>NUCLEOTIDE SEQUENCE [LARGE SCALE GENOMIC DNA]</scope>
</reference>
<protein>
    <recommendedName>
        <fullName evidence="9">Protein-lysine N-methyltransferase SMYD4</fullName>
    </recommendedName>
    <alternativeName>
        <fullName evidence="10">SET and MYND domain-containing protein 4</fullName>
    </alternativeName>
</protein>
<keyword evidence="12" id="KW-0802">TPR repeat</keyword>
<evidence type="ECO:0000313" key="18">
    <source>
        <dbReference type="Proteomes" id="UP001159405"/>
    </source>
</evidence>
<evidence type="ECO:0000256" key="10">
    <source>
        <dbReference type="ARBA" id="ARBA00093680"/>
    </source>
</evidence>
<evidence type="ECO:0000256" key="6">
    <source>
        <dbReference type="ARBA" id="ARBA00022833"/>
    </source>
</evidence>
<keyword evidence="1" id="KW-0489">Methyltransferase</keyword>
<dbReference type="Gene3D" id="1.25.40.10">
    <property type="entry name" value="Tetratricopeptide repeat domain"/>
    <property type="match status" value="1"/>
</dbReference>
<feature type="repeat" description="TPR" evidence="12">
    <location>
        <begin position="366"/>
        <end position="399"/>
    </location>
</feature>
<evidence type="ECO:0000259" key="14">
    <source>
        <dbReference type="PROSITE" id="PS50222"/>
    </source>
</evidence>
<evidence type="ECO:0000256" key="7">
    <source>
        <dbReference type="ARBA" id="ARBA00022837"/>
    </source>
</evidence>
<evidence type="ECO:0000256" key="13">
    <source>
        <dbReference type="SAM" id="MobiDB-lite"/>
    </source>
</evidence>
<keyword evidence="5 11" id="KW-0863">Zinc-finger</keyword>
<dbReference type="Pfam" id="PF00856">
    <property type="entry name" value="SET"/>
    <property type="match status" value="1"/>
</dbReference>
<evidence type="ECO:0000259" key="16">
    <source>
        <dbReference type="PROSITE" id="PS50865"/>
    </source>
</evidence>
<dbReference type="InterPro" id="IPR002048">
    <property type="entry name" value="EF_hand_dom"/>
</dbReference>
<feature type="domain" description="EF-hand" evidence="14">
    <location>
        <begin position="81"/>
        <end position="116"/>
    </location>
</feature>
<sequence>LRYISRPFIVRVFRLAISFMAWNQRPGQQPGYNPAYGGQHGPYGQPQGYQQHNPYGPPPPASQYPPGYPGGWGARPPPPPGIDPVLWEWFQTVDQDKSGKITATELRQALFNNNWSQFNPETCRLMIGMFDKDQSGTIDIYEFSALWKYIQQWKQCFDSFDRDRSGTIDANELQTAFTSFGYRLSPNFSNLCVRKFDRLNLHTMKFDDFIQCCVMLKSLTDAFRKHDHQQTGTVTISYEQVTRERDLFAIIPKLFKFPRNGSWPYINWIISLNNWTSLVLLTLVVKLVDLKIDLKIMSFDTGGLFQEWFNSISNELNQTGHLKELSSLFGRLRTDEERVSFVLNLDCIHDVMAVKPCFRPKSASESNRLRNEGNRFYQKKRYQEALKAYSRSIVNAPLKSEGKELSLAFANISAVLFHLKEYTPCLQCVQQALSHDYPKELRYKIFDRQGKCYLELGQNCKALECLEKAKQALQESKLDQKKKETCAKDIEVGIGKSQGTVTKRETTGGESSNNGHFLKSEIGLPKLTRGPNSKFVSASCIVDIAMSDDSGRHPVATQDISVGDILVIEKPFASVLLPKHLETHCYHCLRRVTIPFPCRQCSSVRYCSEACADLSWDLCHSVECQYLDLIHRAGIGGNGHLALRIVAKAGYKFLKKFRREIQQGFCNSAGKEAGCRQDGTYNSSDYLPIYCLVTHSKDRSISDLFRRSLVAVFLLKTLQGGSFFGQEPYTDKDLAFIGGLILRHLQSNPCNAHEVSELQLKLNSVATSETEEIASGIYATMSLFNHSCDPSVTRNFYGDICVVRAIKNVTKGEEISDNYGTLCALSLKPERHEKLRNQYYFTCRCNACEVEFPLYSEIPSDTFPVFKCKDCRTPLHHVTDRPAELAICAKCQHTYSLPEMKAELKASEELYEQAMDTLLYDADVKGSLTLLESHLRLLERLVCRPWKEFNNCQEAIKQCYNVMGNCHVTS</sequence>
<dbReference type="InterPro" id="IPR011990">
    <property type="entry name" value="TPR-like_helical_dom_sf"/>
</dbReference>
<keyword evidence="3" id="KW-0949">S-adenosyl-L-methionine</keyword>
<dbReference type="PANTHER" id="PTHR46165:SF7">
    <property type="entry name" value="SET AND MYND DOMAIN-CONTAINING PROTEIN 4"/>
    <property type="match status" value="1"/>
</dbReference>
<evidence type="ECO:0000313" key="17">
    <source>
        <dbReference type="EMBL" id="CAH3162875.1"/>
    </source>
</evidence>
<dbReference type="Pfam" id="PF13405">
    <property type="entry name" value="EF-hand_6"/>
    <property type="match status" value="1"/>
</dbReference>
<dbReference type="Gene3D" id="1.10.220.160">
    <property type="match status" value="1"/>
</dbReference>
<gene>
    <name evidence="17" type="ORF">PLOB_00005519</name>
</gene>
<evidence type="ECO:0000256" key="9">
    <source>
        <dbReference type="ARBA" id="ARBA00093635"/>
    </source>
</evidence>
<dbReference type="InterPro" id="IPR011992">
    <property type="entry name" value="EF-hand-dom_pair"/>
</dbReference>
<evidence type="ECO:0000256" key="2">
    <source>
        <dbReference type="ARBA" id="ARBA00022679"/>
    </source>
</evidence>
<dbReference type="SUPFAM" id="SSF82199">
    <property type="entry name" value="SET domain"/>
    <property type="match status" value="1"/>
</dbReference>
<feature type="domain" description="SET" evidence="15">
    <location>
        <begin position="540"/>
        <end position="820"/>
    </location>
</feature>
<feature type="non-terminal residue" evidence="17">
    <location>
        <position position="1"/>
    </location>
</feature>
<dbReference type="EMBL" id="CALNXK010000124">
    <property type="protein sequence ID" value="CAH3162875.1"/>
    <property type="molecule type" value="Genomic_DNA"/>
</dbReference>
<keyword evidence="2" id="KW-0808">Transferase</keyword>
<evidence type="ECO:0000256" key="1">
    <source>
        <dbReference type="ARBA" id="ARBA00022603"/>
    </source>
</evidence>
<keyword evidence="6" id="KW-0862">Zinc</keyword>
<dbReference type="PROSITE" id="PS50005">
    <property type="entry name" value="TPR"/>
    <property type="match status" value="1"/>
</dbReference>
<evidence type="ECO:0000259" key="15">
    <source>
        <dbReference type="PROSITE" id="PS50280"/>
    </source>
</evidence>
<evidence type="ECO:0000256" key="11">
    <source>
        <dbReference type="PROSITE-ProRule" id="PRU00134"/>
    </source>
</evidence>
<feature type="region of interest" description="Disordered" evidence="13">
    <location>
        <begin position="30"/>
        <end position="63"/>
    </location>
</feature>
<dbReference type="InterPro" id="IPR019734">
    <property type="entry name" value="TPR_rpt"/>
</dbReference>
<dbReference type="Gene3D" id="2.170.270.10">
    <property type="entry name" value="SET domain"/>
    <property type="match status" value="1"/>
</dbReference>
<name>A0ABN8QJ45_9CNID</name>
<dbReference type="SUPFAM" id="SSF144232">
    <property type="entry name" value="HIT/MYND zinc finger-like"/>
    <property type="match status" value="1"/>
</dbReference>
<feature type="domain" description="EF-hand" evidence="14">
    <location>
        <begin position="148"/>
        <end position="183"/>
    </location>
</feature>
<dbReference type="InterPro" id="IPR001214">
    <property type="entry name" value="SET_dom"/>
</dbReference>
<dbReference type="InterPro" id="IPR044421">
    <property type="entry name" value="SMYD4_SET"/>
</dbReference>
<comment type="caution">
    <text evidence="17">The sequence shown here is derived from an EMBL/GenBank/DDBJ whole genome shotgun (WGS) entry which is preliminary data.</text>
</comment>
<dbReference type="PANTHER" id="PTHR46165">
    <property type="entry name" value="SET AND MYND DOMAIN-CONTAINING PROTEIN 4"/>
    <property type="match status" value="1"/>
</dbReference>
<feature type="domain" description="MYND-type" evidence="16">
    <location>
        <begin position="585"/>
        <end position="624"/>
    </location>
</feature>
<feature type="compositionally biased region" description="Low complexity" evidence="13">
    <location>
        <begin position="42"/>
        <end position="54"/>
    </location>
</feature>
<organism evidence="17 18">
    <name type="scientific">Porites lobata</name>
    <dbReference type="NCBI Taxonomy" id="104759"/>
    <lineage>
        <taxon>Eukaryota</taxon>
        <taxon>Metazoa</taxon>
        <taxon>Cnidaria</taxon>
        <taxon>Anthozoa</taxon>
        <taxon>Hexacorallia</taxon>
        <taxon>Scleractinia</taxon>
        <taxon>Fungiina</taxon>
        <taxon>Poritidae</taxon>
        <taxon>Porites</taxon>
    </lineage>
</organism>
<dbReference type="InterPro" id="IPR046341">
    <property type="entry name" value="SET_dom_sf"/>
</dbReference>
<dbReference type="PROSITE" id="PS00018">
    <property type="entry name" value="EF_HAND_1"/>
    <property type="match status" value="2"/>
</dbReference>